<dbReference type="CDD" id="cd00093">
    <property type="entry name" value="HTH_XRE"/>
    <property type="match status" value="1"/>
</dbReference>
<dbReference type="InterPro" id="IPR010982">
    <property type="entry name" value="Lambda_DNA-bd_dom_sf"/>
</dbReference>
<dbReference type="InterPro" id="IPR001387">
    <property type="entry name" value="Cro/C1-type_HTH"/>
</dbReference>
<dbReference type="AlphaFoldDB" id="A0A6B0YLR5"/>
<dbReference type="SUPFAM" id="SSF47413">
    <property type="entry name" value="lambda repressor-like DNA-binding domains"/>
    <property type="match status" value="1"/>
</dbReference>
<dbReference type="Gene3D" id="1.10.260.40">
    <property type="entry name" value="lambda repressor-like DNA-binding domains"/>
    <property type="match status" value="1"/>
</dbReference>
<dbReference type="EMBL" id="VXRG01000008">
    <property type="protein sequence ID" value="MXY91994.1"/>
    <property type="molecule type" value="Genomic_DNA"/>
</dbReference>
<dbReference type="PANTHER" id="PTHR46797:SF1">
    <property type="entry name" value="METHYLPHOSPHONATE SYNTHASE"/>
    <property type="match status" value="1"/>
</dbReference>
<protein>
    <submittedName>
        <fullName evidence="3">Helix-turn-helix transcriptional regulator</fullName>
    </submittedName>
</protein>
<name>A0A6B0YLR5_9CHLR</name>
<gene>
    <name evidence="3" type="ORF">F4Y42_00945</name>
</gene>
<evidence type="ECO:0000313" key="3">
    <source>
        <dbReference type="EMBL" id="MXY91994.1"/>
    </source>
</evidence>
<keyword evidence="1" id="KW-0238">DNA-binding</keyword>
<sequence length="69" mass="7543">MEVVDRLLTGTSPIKVYREYRGLSQKELAAATDISPIYLSQIETGRRFGSAKTLASIAQALDVSLDDLV</sequence>
<dbReference type="SMART" id="SM00530">
    <property type="entry name" value="HTH_XRE"/>
    <property type="match status" value="1"/>
</dbReference>
<accession>A0A6B0YLR5</accession>
<proteinExistence type="predicted"/>
<organism evidence="3">
    <name type="scientific">Caldilineaceae bacterium SB0664_bin_27</name>
    <dbReference type="NCBI Taxonomy" id="2605260"/>
    <lineage>
        <taxon>Bacteria</taxon>
        <taxon>Bacillati</taxon>
        <taxon>Chloroflexota</taxon>
        <taxon>Caldilineae</taxon>
        <taxon>Caldilineales</taxon>
        <taxon>Caldilineaceae</taxon>
    </lineage>
</organism>
<dbReference type="InterPro" id="IPR050807">
    <property type="entry name" value="TransReg_Diox_bact_type"/>
</dbReference>
<dbReference type="GO" id="GO:0003700">
    <property type="term" value="F:DNA-binding transcription factor activity"/>
    <property type="evidence" value="ECO:0007669"/>
    <property type="project" value="TreeGrafter"/>
</dbReference>
<dbReference type="Pfam" id="PF01381">
    <property type="entry name" value="HTH_3"/>
    <property type="match status" value="1"/>
</dbReference>
<dbReference type="PANTHER" id="PTHR46797">
    <property type="entry name" value="HTH-TYPE TRANSCRIPTIONAL REGULATOR"/>
    <property type="match status" value="1"/>
</dbReference>
<dbReference type="GO" id="GO:0005829">
    <property type="term" value="C:cytosol"/>
    <property type="evidence" value="ECO:0007669"/>
    <property type="project" value="TreeGrafter"/>
</dbReference>
<dbReference type="GO" id="GO:0003677">
    <property type="term" value="F:DNA binding"/>
    <property type="evidence" value="ECO:0007669"/>
    <property type="project" value="UniProtKB-KW"/>
</dbReference>
<comment type="caution">
    <text evidence="3">The sequence shown here is derived from an EMBL/GenBank/DDBJ whole genome shotgun (WGS) entry which is preliminary data.</text>
</comment>
<feature type="domain" description="HTH cro/C1-type" evidence="2">
    <location>
        <begin position="14"/>
        <end position="68"/>
    </location>
</feature>
<evidence type="ECO:0000259" key="2">
    <source>
        <dbReference type="PROSITE" id="PS50943"/>
    </source>
</evidence>
<evidence type="ECO:0000256" key="1">
    <source>
        <dbReference type="ARBA" id="ARBA00023125"/>
    </source>
</evidence>
<reference evidence="3" key="1">
    <citation type="submission" date="2019-09" db="EMBL/GenBank/DDBJ databases">
        <title>Characterisation of the sponge microbiome using genome-centric metagenomics.</title>
        <authorList>
            <person name="Engelberts J.P."/>
            <person name="Robbins S.J."/>
            <person name="De Goeij J.M."/>
            <person name="Aranda M."/>
            <person name="Bell S.C."/>
            <person name="Webster N.S."/>
        </authorList>
    </citation>
    <scope>NUCLEOTIDE SEQUENCE</scope>
    <source>
        <strain evidence="3">SB0664_bin_27</strain>
    </source>
</reference>
<dbReference type="PROSITE" id="PS50943">
    <property type="entry name" value="HTH_CROC1"/>
    <property type="match status" value="1"/>
</dbReference>